<protein>
    <submittedName>
        <fullName evidence="1">Uncharacterized protein</fullName>
    </submittedName>
</protein>
<sequence>MNRRNVLDPDNNNVVNVNELHNHHPRIRAEDFRSPLVRRLLGTERYTDGHKTLRNSYRSSALEATETDVNLNWSGLRDDYNKCINTYQEPVITEFATLGLSCILLHLNVNREITEVTRRGEKADYWIGEREEMIEVSGQQNGDIEEICAKKSVQLLENPFRRPGYVCVAIYKDSKARLWYYQRSEE</sequence>
<organism evidence="1 2">
    <name type="scientific">Kuenenia stuttgartiensis</name>
    <dbReference type="NCBI Taxonomy" id="174633"/>
    <lineage>
        <taxon>Bacteria</taxon>
        <taxon>Pseudomonadati</taxon>
        <taxon>Planctomycetota</taxon>
        <taxon>Candidatus Brocadiia</taxon>
        <taxon>Candidatus Brocadiales</taxon>
        <taxon>Candidatus Brocadiaceae</taxon>
        <taxon>Candidatus Kuenenia</taxon>
    </lineage>
</organism>
<dbReference type="EMBL" id="LT934425">
    <property type="protein sequence ID" value="SOH04373.1"/>
    <property type="molecule type" value="Genomic_DNA"/>
</dbReference>
<dbReference type="KEGG" id="kst:KSMBR1_1874"/>
<reference evidence="2" key="1">
    <citation type="submission" date="2017-10" db="EMBL/GenBank/DDBJ databases">
        <authorList>
            <person name="Frank J."/>
        </authorList>
    </citation>
    <scope>NUCLEOTIDE SEQUENCE [LARGE SCALE GENOMIC DNA]</scope>
</reference>
<evidence type="ECO:0000313" key="2">
    <source>
        <dbReference type="Proteomes" id="UP000221734"/>
    </source>
</evidence>
<gene>
    <name evidence="1" type="ORF">KSMBR1_1874</name>
</gene>
<keyword evidence="2" id="KW-1185">Reference proteome</keyword>
<dbReference type="Proteomes" id="UP000221734">
    <property type="component" value="Chromosome Kuenenia_stuttgartiensis_MBR1"/>
</dbReference>
<dbReference type="AlphaFoldDB" id="A0A2C9CFM9"/>
<accession>A0A2C9CFM9</accession>
<evidence type="ECO:0000313" key="1">
    <source>
        <dbReference type="EMBL" id="SOH04373.1"/>
    </source>
</evidence>
<dbReference type="PROSITE" id="PS00018">
    <property type="entry name" value="EF_HAND_1"/>
    <property type="match status" value="1"/>
</dbReference>
<proteinExistence type="predicted"/>
<name>A0A2C9CFM9_KUEST</name>
<dbReference type="RefSeq" id="WP_099325089.1">
    <property type="nucleotide sequence ID" value="NZ_LT934425.1"/>
</dbReference>
<dbReference type="InterPro" id="IPR018247">
    <property type="entry name" value="EF_Hand_1_Ca_BS"/>
</dbReference>